<dbReference type="InterPro" id="IPR050613">
    <property type="entry name" value="Sec_Metabolite_Reg"/>
</dbReference>
<dbReference type="GeneID" id="28850547"/>
<dbReference type="GO" id="GO:0008270">
    <property type="term" value="F:zinc ion binding"/>
    <property type="evidence" value="ECO:0007669"/>
    <property type="project" value="InterPro"/>
</dbReference>
<dbReference type="GO" id="GO:0006351">
    <property type="term" value="P:DNA-templated transcription"/>
    <property type="evidence" value="ECO:0007669"/>
    <property type="project" value="InterPro"/>
</dbReference>
<dbReference type="AlphaFoldDB" id="A0A179FM93"/>
<evidence type="ECO:0000313" key="6">
    <source>
        <dbReference type="EMBL" id="OAQ66139.1"/>
    </source>
</evidence>
<feature type="region of interest" description="Disordered" evidence="4">
    <location>
        <begin position="92"/>
        <end position="150"/>
    </location>
</feature>
<dbReference type="CDD" id="cd00067">
    <property type="entry name" value="GAL4"/>
    <property type="match status" value="1"/>
</dbReference>
<protein>
    <submittedName>
        <fullName evidence="6">Fungal specific transcription factor</fullName>
    </submittedName>
</protein>
<dbReference type="PANTHER" id="PTHR31001:SF57">
    <property type="entry name" value="ZN(II)2CYS6 TRANSCRIPTION FACTOR (EUROFUNG)"/>
    <property type="match status" value="1"/>
</dbReference>
<dbReference type="InterPro" id="IPR036864">
    <property type="entry name" value="Zn2-C6_fun-type_DNA-bd_sf"/>
</dbReference>
<name>A0A179FM93_METCM</name>
<evidence type="ECO:0000256" key="3">
    <source>
        <dbReference type="ARBA" id="ARBA00023242"/>
    </source>
</evidence>
<evidence type="ECO:0000313" key="7">
    <source>
        <dbReference type="Proteomes" id="UP000078397"/>
    </source>
</evidence>
<reference evidence="6 7" key="1">
    <citation type="journal article" date="2016" name="PLoS Pathog.">
        <title>Biosynthesis of antibiotic leucinostatins in bio-control fungus Purpureocillium lilacinum and their inhibition on phytophthora revealed by genome mining.</title>
        <authorList>
            <person name="Wang G."/>
            <person name="Liu Z."/>
            <person name="Lin R."/>
            <person name="Li E."/>
            <person name="Mao Z."/>
            <person name="Ling J."/>
            <person name="Yang Y."/>
            <person name="Yin W.B."/>
            <person name="Xie B."/>
        </authorList>
    </citation>
    <scope>NUCLEOTIDE SEQUENCE [LARGE SCALE GENOMIC DNA]</scope>
    <source>
        <strain evidence="6">170</strain>
    </source>
</reference>
<feature type="region of interest" description="Disordered" evidence="4">
    <location>
        <begin position="626"/>
        <end position="656"/>
    </location>
</feature>
<keyword evidence="7" id="KW-1185">Reference proteome</keyword>
<evidence type="ECO:0000256" key="4">
    <source>
        <dbReference type="SAM" id="MobiDB-lite"/>
    </source>
</evidence>
<keyword evidence="3" id="KW-0539">Nucleus</keyword>
<proteinExistence type="predicted"/>
<dbReference type="STRING" id="1380566.A0A179FM93"/>
<dbReference type="Proteomes" id="UP000078397">
    <property type="component" value="Unassembled WGS sequence"/>
</dbReference>
<dbReference type="OrthoDB" id="424974at2759"/>
<dbReference type="GO" id="GO:0005634">
    <property type="term" value="C:nucleus"/>
    <property type="evidence" value="ECO:0007669"/>
    <property type="project" value="UniProtKB-SubCell"/>
</dbReference>
<dbReference type="InterPro" id="IPR007219">
    <property type="entry name" value="XnlR_reg_dom"/>
</dbReference>
<dbReference type="Pfam" id="PF04082">
    <property type="entry name" value="Fungal_trans"/>
    <property type="match status" value="1"/>
</dbReference>
<dbReference type="Gene3D" id="4.10.240.10">
    <property type="entry name" value="Zn(2)-C6 fungal-type DNA-binding domain"/>
    <property type="match status" value="1"/>
</dbReference>
<dbReference type="EMBL" id="LSBJ02000004">
    <property type="protein sequence ID" value="OAQ66139.1"/>
    <property type="molecule type" value="Genomic_DNA"/>
</dbReference>
<dbReference type="PROSITE" id="PS00463">
    <property type="entry name" value="ZN2_CY6_FUNGAL_1"/>
    <property type="match status" value="1"/>
</dbReference>
<dbReference type="GO" id="GO:0003677">
    <property type="term" value="F:DNA binding"/>
    <property type="evidence" value="ECO:0007669"/>
    <property type="project" value="InterPro"/>
</dbReference>
<dbReference type="InterPro" id="IPR001138">
    <property type="entry name" value="Zn2Cys6_DnaBD"/>
</dbReference>
<dbReference type="PANTHER" id="PTHR31001">
    <property type="entry name" value="UNCHARACTERIZED TRANSCRIPTIONAL REGULATORY PROTEIN"/>
    <property type="match status" value="1"/>
</dbReference>
<gene>
    <name evidence="6" type="ORF">VFPPC_07742</name>
</gene>
<dbReference type="RefSeq" id="XP_018143226.1">
    <property type="nucleotide sequence ID" value="XM_018286553.1"/>
</dbReference>
<dbReference type="PROSITE" id="PS50048">
    <property type="entry name" value="ZN2_CY6_FUNGAL_2"/>
    <property type="match status" value="1"/>
</dbReference>
<dbReference type="KEGG" id="pchm:VFPPC_07742"/>
<comment type="subcellular location">
    <subcellularLocation>
        <location evidence="1">Nucleus</location>
    </subcellularLocation>
</comment>
<dbReference type="GO" id="GO:0000981">
    <property type="term" value="F:DNA-binding transcription factor activity, RNA polymerase II-specific"/>
    <property type="evidence" value="ECO:0007669"/>
    <property type="project" value="InterPro"/>
</dbReference>
<dbReference type="SUPFAM" id="SSF57701">
    <property type="entry name" value="Zn2/Cys6 DNA-binding domain"/>
    <property type="match status" value="1"/>
</dbReference>
<dbReference type="CDD" id="cd12148">
    <property type="entry name" value="fungal_TF_MHR"/>
    <property type="match status" value="1"/>
</dbReference>
<evidence type="ECO:0000259" key="5">
    <source>
        <dbReference type="PROSITE" id="PS50048"/>
    </source>
</evidence>
<dbReference type="Pfam" id="PF00172">
    <property type="entry name" value="Zn_clus"/>
    <property type="match status" value="1"/>
</dbReference>
<keyword evidence="2" id="KW-0479">Metal-binding</keyword>
<comment type="caution">
    <text evidence="6">The sequence shown here is derived from an EMBL/GenBank/DDBJ whole genome shotgun (WGS) entry which is preliminary data.</text>
</comment>
<dbReference type="SMART" id="SM00066">
    <property type="entry name" value="GAL4"/>
    <property type="match status" value="1"/>
</dbReference>
<organism evidence="6 7">
    <name type="scientific">Pochonia chlamydosporia 170</name>
    <dbReference type="NCBI Taxonomy" id="1380566"/>
    <lineage>
        <taxon>Eukaryota</taxon>
        <taxon>Fungi</taxon>
        <taxon>Dikarya</taxon>
        <taxon>Ascomycota</taxon>
        <taxon>Pezizomycotina</taxon>
        <taxon>Sordariomycetes</taxon>
        <taxon>Hypocreomycetidae</taxon>
        <taxon>Hypocreales</taxon>
        <taxon>Clavicipitaceae</taxon>
        <taxon>Pochonia</taxon>
    </lineage>
</organism>
<evidence type="ECO:0000256" key="1">
    <source>
        <dbReference type="ARBA" id="ARBA00004123"/>
    </source>
</evidence>
<evidence type="ECO:0000256" key="2">
    <source>
        <dbReference type="ARBA" id="ARBA00022723"/>
    </source>
</evidence>
<accession>A0A179FM93</accession>
<dbReference type="SMART" id="SM00906">
    <property type="entry name" value="Fungal_trans"/>
    <property type="match status" value="1"/>
</dbReference>
<feature type="region of interest" description="Disordered" evidence="4">
    <location>
        <begin position="1"/>
        <end position="23"/>
    </location>
</feature>
<feature type="domain" description="Zn(2)-C6 fungal-type" evidence="5">
    <location>
        <begin position="26"/>
        <end position="55"/>
    </location>
</feature>
<sequence>MSSHSPSSETSERSHTPASAAAVERSCATCRRRKVRCDKKCPCTPCSRGGHACSYPPKEPRAPRVRKATINDVATRISKLEQTLTSIPVREAPAHPHGHLFKESPRSPRTVIYGPHAAPLSTSPATVVGQGTGTAPASVGSPHPGGEILLEKGSSTQYFNEVLVSRVIGQESDVRTALATPRTDGMSQTQITSPFNPMGILSAPISSQPAYSFHPSKYTAVQLWRIFVDNVDPLFKILHIPTSEVTVYTVINNPGIAEAEALALCYSIYYAATVALDEREDCPQLLGEGWMSALYRYKAGLEQTFAQADLLENPTVVMLQAMAIYLSAVRVHNTGRAVWTVNGLGIRIAQSIGLHRDGKKLGLSPFESEIRRRLWWYLLGRDGRAAEDLGLHDFPKPNVMIFGGTELPLNVEDSDLDPNMKELPPPRQGWTRILSVLVNIHICQTWQDLLQLSWSSHSTPPPYEARDRIVEKLVETSEELIRGCNPVIPMHKLSVVTCRFIVKKLDFVTRQQWEAHHHPEQQELLATEETLLEALGLFEEGESMLEDELMRPYLWAMRSYPQYHLMLFILWNICLQPRRSCALRAFKSVEAYVKTMERTGTAVLRGPKWTIFKALMARAATLIPSDAQGEGSRENQIPVRTVPADAKGDQGPGSGMMLGSTTRKFVEMSDAGMLEEMQYVPDWSTLLQGFLQESPNFSAMM</sequence>